<dbReference type="CDD" id="cd03284">
    <property type="entry name" value="ABC_MutS1"/>
    <property type="match status" value="1"/>
</dbReference>
<dbReference type="RefSeq" id="WP_248344475.1">
    <property type="nucleotide sequence ID" value="NZ_AP025592.1"/>
</dbReference>
<dbReference type="EMBL" id="AP025592">
    <property type="protein sequence ID" value="BDG07647.1"/>
    <property type="molecule type" value="Genomic_DNA"/>
</dbReference>
<dbReference type="SUPFAM" id="SSF53150">
    <property type="entry name" value="DNA repair protein MutS, domain II"/>
    <property type="match status" value="1"/>
</dbReference>
<dbReference type="Pfam" id="PF05188">
    <property type="entry name" value="MutS_II"/>
    <property type="match status" value="1"/>
</dbReference>
<dbReference type="SUPFAM" id="SSF48334">
    <property type="entry name" value="DNA repair protein MutS, domain III"/>
    <property type="match status" value="1"/>
</dbReference>
<dbReference type="InterPro" id="IPR005748">
    <property type="entry name" value="DNA_mismatch_repair_MutS"/>
</dbReference>
<dbReference type="Gene3D" id="3.40.1170.10">
    <property type="entry name" value="DNA repair protein MutS, domain I"/>
    <property type="match status" value="1"/>
</dbReference>
<dbReference type="PROSITE" id="PS00486">
    <property type="entry name" value="DNA_MISMATCH_REPAIR_2"/>
    <property type="match status" value="1"/>
</dbReference>
<keyword evidence="3 9" id="KW-0547">Nucleotide-binding</keyword>
<dbReference type="Pfam" id="PF05190">
    <property type="entry name" value="MutS_IV"/>
    <property type="match status" value="1"/>
</dbReference>
<comment type="function">
    <text evidence="8 9">This protein is involved in the repair of mismatches in DNA. It is possible that it carries out the mismatch recognition step. This protein has a weak ATPase activity.</text>
</comment>
<dbReference type="InterPro" id="IPR007696">
    <property type="entry name" value="DNA_mismatch_repair_MutS_core"/>
</dbReference>
<dbReference type="InterPro" id="IPR017261">
    <property type="entry name" value="DNA_mismatch_repair_MutS/MSH"/>
</dbReference>
<evidence type="ECO:0000259" key="11">
    <source>
        <dbReference type="PROSITE" id="PS00486"/>
    </source>
</evidence>
<accession>A0ABN6N385</accession>
<evidence type="ECO:0000256" key="2">
    <source>
        <dbReference type="ARBA" id="ARBA00021982"/>
    </source>
</evidence>
<keyword evidence="7 9" id="KW-0234">DNA repair</keyword>
<dbReference type="InterPro" id="IPR007861">
    <property type="entry name" value="DNA_mismatch_repair_MutS_clamp"/>
</dbReference>
<dbReference type="HAMAP" id="MF_00096">
    <property type="entry name" value="MutS"/>
    <property type="match status" value="1"/>
</dbReference>
<name>A0ABN6N385_9BACT</name>
<protein>
    <recommendedName>
        <fullName evidence="2 9">DNA mismatch repair protein MutS</fullName>
    </recommendedName>
</protein>
<dbReference type="Proteomes" id="UP001162734">
    <property type="component" value="Chromosome"/>
</dbReference>
<evidence type="ECO:0000256" key="10">
    <source>
        <dbReference type="RuleBase" id="RU003756"/>
    </source>
</evidence>
<dbReference type="Gene3D" id="3.30.420.110">
    <property type="entry name" value="MutS, connector domain"/>
    <property type="match status" value="1"/>
</dbReference>
<evidence type="ECO:0000256" key="7">
    <source>
        <dbReference type="ARBA" id="ARBA00023204"/>
    </source>
</evidence>
<keyword evidence="13" id="KW-1185">Reference proteome</keyword>
<dbReference type="InterPro" id="IPR027417">
    <property type="entry name" value="P-loop_NTPase"/>
</dbReference>
<dbReference type="NCBIfam" id="TIGR01070">
    <property type="entry name" value="mutS1"/>
    <property type="match status" value="1"/>
</dbReference>
<evidence type="ECO:0000256" key="9">
    <source>
        <dbReference type="HAMAP-Rule" id="MF_00096"/>
    </source>
</evidence>
<evidence type="ECO:0000256" key="8">
    <source>
        <dbReference type="ARBA" id="ARBA00024647"/>
    </source>
</evidence>
<dbReference type="InterPro" id="IPR036678">
    <property type="entry name" value="MutS_con_dom_sf"/>
</dbReference>
<feature type="domain" description="DNA mismatch repair proteins mutS family" evidence="11">
    <location>
        <begin position="700"/>
        <end position="716"/>
    </location>
</feature>
<keyword evidence="6 9" id="KW-0238">DNA-binding</keyword>
<dbReference type="PANTHER" id="PTHR11361:SF34">
    <property type="entry name" value="DNA MISMATCH REPAIR PROTEIN MSH1, MITOCHONDRIAL"/>
    <property type="match status" value="1"/>
</dbReference>
<feature type="binding site" evidence="9">
    <location>
        <begin position="626"/>
        <end position="633"/>
    </location>
    <ligand>
        <name>ATP</name>
        <dbReference type="ChEBI" id="CHEBI:30616"/>
    </ligand>
</feature>
<dbReference type="InterPro" id="IPR000432">
    <property type="entry name" value="DNA_mismatch_repair_MutS_C"/>
</dbReference>
<evidence type="ECO:0000313" key="13">
    <source>
        <dbReference type="Proteomes" id="UP001162734"/>
    </source>
</evidence>
<dbReference type="InterPro" id="IPR007695">
    <property type="entry name" value="DNA_mismatch_repair_MutS-lik_N"/>
</dbReference>
<dbReference type="Gene3D" id="1.10.1420.10">
    <property type="match status" value="2"/>
</dbReference>
<dbReference type="InterPro" id="IPR045076">
    <property type="entry name" value="MutS"/>
</dbReference>
<dbReference type="PANTHER" id="PTHR11361">
    <property type="entry name" value="DNA MISMATCH REPAIR PROTEIN MUTS FAMILY MEMBER"/>
    <property type="match status" value="1"/>
</dbReference>
<evidence type="ECO:0000256" key="5">
    <source>
        <dbReference type="ARBA" id="ARBA00022840"/>
    </source>
</evidence>
<dbReference type="InterPro" id="IPR007860">
    <property type="entry name" value="DNA_mmatch_repair_MutS_con_dom"/>
</dbReference>
<dbReference type="NCBIfam" id="NF003810">
    <property type="entry name" value="PRK05399.1"/>
    <property type="match status" value="1"/>
</dbReference>
<dbReference type="Pfam" id="PF01624">
    <property type="entry name" value="MutS_I"/>
    <property type="match status" value="1"/>
</dbReference>
<proteinExistence type="inferred from homology"/>
<evidence type="ECO:0000256" key="4">
    <source>
        <dbReference type="ARBA" id="ARBA00022763"/>
    </source>
</evidence>
<dbReference type="PIRSF" id="PIRSF037677">
    <property type="entry name" value="DNA_mis_repair_Msh6"/>
    <property type="match status" value="1"/>
</dbReference>
<evidence type="ECO:0000256" key="6">
    <source>
        <dbReference type="ARBA" id="ARBA00023125"/>
    </source>
</evidence>
<evidence type="ECO:0000256" key="3">
    <source>
        <dbReference type="ARBA" id="ARBA00022741"/>
    </source>
</evidence>
<organism evidence="12 13">
    <name type="scientific">Anaeromyxobacter paludicola</name>
    <dbReference type="NCBI Taxonomy" id="2918171"/>
    <lineage>
        <taxon>Bacteria</taxon>
        <taxon>Pseudomonadati</taxon>
        <taxon>Myxococcota</taxon>
        <taxon>Myxococcia</taxon>
        <taxon>Myxococcales</taxon>
        <taxon>Cystobacterineae</taxon>
        <taxon>Anaeromyxobacteraceae</taxon>
        <taxon>Anaeromyxobacter</taxon>
    </lineage>
</organism>
<keyword evidence="4 9" id="KW-0227">DNA damage</keyword>
<dbReference type="InterPro" id="IPR036187">
    <property type="entry name" value="DNA_mismatch_repair_MutS_sf"/>
</dbReference>
<dbReference type="SUPFAM" id="SSF55271">
    <property type="entry name" value="DNA repair protein MutS, domain I"/>
    <property type="match status" value="1"/>
</dbReference>
<dbReference type="Pfam" id="PF00488">
    <property type="entry name" value="MutS_V"/>
    <property type="match status" value="1"/>
</dbReference>
<reference evidence="13" key="1">
    <citation type="journal article" date="2022" name="Int. J. Syst. Evol. Microbiol.">
        <title>Anaeromyxobacter oryzae sp. nov., Anaeromyxobacter diazotrophicus sp. nov. and Anaeromyxobacter paludicola sp. nov., isolated from paddy soils.</title>
        <authorList>
            <person name="Itoh H."/>
            <person name="Xu Z."/>
            <person name="Mise K."/>
            <person name="Masuda Y."/>
            <person name="Ushijima N."/>
            <person name="Hayakawa C."/>
            <person name="Shiratori Y."/>
            <person name="Senoo K."/>
        </authorList>
    </citation>
    <scope>NUCLEOTIDE SEQUENCE [LARGE SCALE GENOMIC DNA]</scope>
    <source>
        <strain evidence="13">Red630</strain>
    </source>
</reference>
<evidence type="ECO:0000313" key="12">
    <source>
        <dbReference type="EMBL" id="BDG07647.1"/>
    </source>
</evidence>
<dbReference type="SMART" id="SM00534">
    <property type="entry name" value="MUTSac"/>
    <property type="match status" value="1"/>
</dbReference>
<dbReference type="SUPFAM" id="SSF52540">
    <property type="entry name" value="P-loop containing nucleoside triphosphate hydrolases"/>
    <property type="match status" value="1"/>
</dbReference>
<evidence type="ECO:0000256" key="1">
    <source>
        <dbReference type="ARBA" id="ARBA00006271"/>
    </source>
</evidence>
<dbReference type="InterPro" id="IPR016151">
    <property type="entry name" value="DNA_mismatch_repair_MutS_N"/>
</dbReference>
<comment type="similarity">
    <text evidence="1 9 10">Belongs to the DNA mismatch repair MutS family.</text>
</comment>
<sequence length="880" mass="94735">MAEIATQATPMMRQYLEMKSRYPDALLFFRLGDFYELFLDDARQAAETLQITLTSRSKGDDKIPMCGVPYHAARGYVARLLEAGFKVAICDQVEEPGKSALVKREVTRVVTPGMVLDDQVLDPREASFLGAVALAEGGGGGIALLDASTGALGCGEAGTDARLVDELRRAGVRELLLARGAARTPRGEALARAVGAPVSERDDADFERASEKLCRHLRVAGLDGFGVGDLGPGLAAAAAALTYLQDTQRAAPIHVDRLSRLPVEDVLVLDESTRQNLEIERTQLGGKRKGSLLGLLDRSATPLGGRRLAEWLRYPLRDVPAIEARLDAVGELFGSTLLRDDLAERLRPVGDLERLLSRLALRQGNARDLRALAVGLGALPPLADALEGAAAARLRAAGAALRGLEELAALLGAAVADEPPPTLKEGGMIRRGYDAELDRIATIAEDGKGYIARLEQEERARTGIGSLKVRYNRVFGYYIEVTKANLHLVPPDYQRRQTTVGGERFITPALKEFEEQVLTAEERRFALEEQLFERLREAVVSRAGALRNAASAVADADALLSLARVAAERGYARPVVDDSEVLEIEDGRHPVVEAMLPADSGGFVPNDLALGSSAADGAGQLLVITGPNMAGKSTVMRQAALIALLAQVGSFVPARRARVGLVDRIFTRVGASDDLARGRSTFMVEMTETAAILHNATRRSLVVLDEIGRGTSTFDGLSIAWAVAEHLHDETGCRTLFATHYHELTDLARERPRVKNLTVAVREVGDRVVFLRKLVQGGASRSYGIEVAKLAGLPAEVLARAREILRNLESLEVDDSGHAAISRSGRKRPAGAAPQLALFAGPATDQKLEEVARELRALDVDALRPLDALNLLAGWKAKLR</sequence>
<dbReference type="Gene3D" id="3.40.50.300">
    <property type="entry name" value="P-loop containing nucleotide triphosphate hydrolases"/>
    <property type="match status" value="1"/>
</dbReference>
<dbReference type="Pfam" id="PF05192">
    <property type="entry name" value="MutS_III"/>
    <property type="match status" value="1"/>
</dbReference>
<dbReference type="SMART" id="SM00533">
    <property type="entry name" value="MUTSd"/>
    <property type="match status" value="1"/>
</dbReference>
<gene>
    <name evidence="9 12" type="primary">mutS</name>
    <name evidence="12" type="ORF">AMPC_07600</name>
</gene>
<keyword evidence="5 9" id="KW-0067">ATP-binding</keyword>